<evidence type="ECO:0000256" key="2">
    <source>
        <dbReference type="ARBA" id="ARBA00023002"/>
    </source>
</evidence>
<evidence type="ECO:0000313" key="4">
    <source>
        <dbReference type="EMBL" id="MBD5779141.1"/>
    </source>
</evidence>
<dbReference type="InterPro" id="IPR002347">
    <property type="entry name" value="SDR_fam"/>
</dbReference>
<protein>
    <submittedName>
        <fullName evidence="4">SDR family oxidoreductase</fullName>
    </submittedName>
</protein>
<dbReference type="AlphaFoldDB" id="A0A927F7I0"/>
<feature type="domain" description="Ketoreductase" evidence="3">
    <location>
        <begin position="8"/>
        <end position="185"/>
    </location>
</feature>
<dbReference type="SMART" id="SM00822">
    <property type="entry name" value="PKS_KR"/>
    <property type="match status" value="1"/>
</dbReference>
<keyword evidence="2" id="KW-0560">Oxidoreductase</keyword>
<keyword evidence="5" id="KW-1185">Reference proteome</keyword>
<dbReference type="PANTHER" id="PTHR43669:SF3">
    <property type="entry name" value="ALCOHOL DEHYDROGENASE, PUTATIVE (AFU_ORTHOLOGUE AFUA_3G03445)-RELATED"/>
    <property type="match status" value="1"/>
</dbReference>
<comment type="similarity">
    <text evidence="1">Belongs to the short-chain dehydrogenases/reductases (SDR) family.</text>
</comment>
<reference evidence="4" key="1">
    <citation type="submission" date="2020-09" db="EMBL/GenBank/DDBJ databases">
        <title>Pelagicoccus enzymogenes sp. nov. with an EPS production, isolated from marine sediment.</title>
        <authorList>
            <person name="Feng X."/>
        </authorList>
    </citation>
    <scope>NUCLEOTIDE SEQUENCE</scope>
    <source>
        <strain evidence="4">NFK12</strain>
    </source>
</reference>
<dbReference type="Proteomes" id="UP000622317">
    <property type="component" value="Unassembled WGS sequence"/>
</dbReference>
<name>A0A927F7I0_9BACT</name>
<dbReference type="InterPro" id="IPR057326">
    <property type="entry name" value="KR_dom"/>
</dbReference>
<proteinExistence type="inferred from homology"/>
<dbReference type="SUPFAM" id="SSF51735">
    <property type="entry name" value="NAD(P)-binding Rossmann-fold domains"/>
    <property type="match status" value="1"/>
</dbReference>
<sequence>MTSKIENQTAFVTGSNRGIGRAIAEALLQRGSSKVYAAARDTDSLSDLVARYPDRVVPVPLDVTDQEQVKAAAATAQDASIVINNAGALGSGSLLEGNLAEFRREFEVNYWGPLYVARAFANSLARNGGGTFVTISSVAGLANFPVIPSYSDSKAAAHSLIAGTRFELGRNGTKVIGVYPGPVDTDMTKGMEMEKVSPASVAEHILDGIENGIEDIFPDPFALTYAAPYEAGHKMLERRTVEMLSQPA</sequence>
<organism evidence="4 5">
    <name type="scientific">Pelagicoccus enzymogenes</name>
    <dbReference type="NCBI Taxonomy" id="2773457"/>
    <lineage>
        <taxon>Bacteria</taxon>
        <taxon>Pseudomonadati</taxon>
        <taxon>Verrucomicrobiota</taxon>
        <taxon>Opitutia</taxon>
        <taxon>Puniceicoccales</taxon>
        <taxon>Pelagicoccaceae</taxon>
        <taxon>Pelagicoccus</taxon>
    </lineage>
</organism>
<gene>
    <name evidence="4" type="ORF">IEN85_06520</name>
</gene>
<evidence type="ECO:0000259" key="3">
    <source>
        <dbReference type="SMART" id="SM00822"/>
    </source>
</evidence>
<dbReference type="RefSeq" id="WP_191616280.1">
    <property type="nucleotide sequence ID" value="NZ_JACYFG010000007.1"/>
</dbReference>
<dbReference type="NCBIfam" id="NF006118">
    <property type="entry name" value="PRK08264.1-4"/>
    <property type="match status" value="1"/>
</dbReference>
<comment type="caution">
    <text evidence="4">The sequence shown here is derived from an EMBL/GenBank/DDBJ whole genome shotgun (WGS) entry which is preliminary data.</text>
</comment>
<dbReference type="GO" id="GO:0016491">
    <property type="term" value="F:oxidoreductase activity"/>
    <property type="evidence" value="ECO:0007669"/>
    <property type="project" value="UniProtKB-KW"/>
</dbReference>
<dbReference type="InterPro" id="IPR036291">
    <property type="entry name" value="NAD(P)-bd_dom_sf"/>
</dbReference>
<evidence type="ECO:0000256" key="1">
    <source>
        <dbReference type="ARBA" id="ARBA00006484"/>
    </source>
</evidence>
<dbReference type="PRINTS" id="PR00081">
    <property type="entry name" value="GDHRDH"/>
</dbReference>
<evidence type="ECO:0000313" key="5">
    <source>
        <dbReference type="Proteomes" id="UP000622317"/>
    </source>
</evidence>
<dbReference type="EMBL" id="JACYFG010000007">
    <property type="protein sequence ID" value="MBD5779141.1"/>
    <property type="molecule type" value="Genomic_DNA"/>
</dbReference>
<dbReference type="PANTHER" id="PTHR43669">
    <property type="entry name" value="5-KETO-D-GLUCONATE 5-REDUCTASE"/>
    <property type="match status" value="1"/>
</dbReference>
<accession>A0A927F7I0</accession>
<dbReference type="Pfam" id="PF00106">
    <property type="entry name" value="adh_short"/>
    <property type="match status" value="1"/>
</dbReference>
<dbReference type="Gene3D" id="3.40.50.720">
    <property type="entry name" value="NAD(P)-binding Rossmann-like Domain"/>
    <property type="match status" value="1"/>
</dbReference>